<keyword evidence="2" id="KW-1185">Reference proteome</keyword>
<dbReference type="PANTHER" id="PTHR35763:SF1">
    <property type="entry name" value="OS11G0133900 PROTEIN"/>
    <property type="match status" value="1"/>
</dbReference>
<protein>
    <recommendedName>
        <fullName evidence="3">Cytochrome c oxidase subunit 5C</fullName>
    </recommendedName>
</protein>
<proteinExistence type="predicted"/>
<dbReference type="EMBL" id="JBBNAE010000010">
    <property type="protein sequence ID" value="KAK9090375.1"/>
    <property type="molecule type" value="Genomic_DNA"/>
</dbReference>
<reference evidence="1 2" key="1">
    <citation type="submission" date="2024-01" db="EMBL/GenBank/DDBJ databases">
        <title>Genome assemblies of Stephania.</title>
        <authorList>
            <person name="Yang L."/>
        </authorList>
    </citation>
    <scope>NUCLEOTIDE SEQUENCE [LARGE SCALE GENOMIC DNA]</scope>
    <source>
        <strain evidence="1">QJT</strain>
        <tissue evidence="1">Leaf</tissue>
    </source>
</reference>
<evidence type="ECO:0000313" key="2">
    <source>
        <dbReference type="Proteomes" id="UP001417504"/>
    </source>
</evidence>
<dbReference type="Pfam" id="PF13233">
    <property type="entry name" value="Complex1_LYR_2"/>
    <property type="match status" value="1"/>
</dbReference>
<dbReference type="PANTHER" id="PTHR35763">
    <property type="entry name" value="COMPLEX 1 LYR-LIKE PROTEIN"/>
    <property type="match status" value="1"/>
</dbReference>
<dbReference type="Proteomes" id="UP001417504">
    <property type="component" value="Unassembled WGS sequence"/>
</dbReference>
<dbReference type="AlphaFoldDB" id="A0AAP0HPB8"/>
<comment type="caution">
    <text evidence="1">The sequence shown here is derived from an EMBL/GenBank/DDBJ whole genome shotgun (WGS) entry which is preliminary data.</text>
</comment>
<sequence length="171" mass="19773">MGSEGPLQAVKVYRHLVKAVKKHVGKEDYKRHFTDHITQEFRKTADQSSVLQKIYLARDYTFMLNNIHHHKDLLFSYNIAVDRSDEVTRTLRKSAASEIFKNHNMGSAQRIAGQVGIRKGPSLIKEIMYGITLGFMAGGLWKMHHWNNQRKAKEFYELLEKGEISVVVEDE</sequence>
<gene>
    <name evidence="1" type="ORF">Sjap_023552</name>
</gene>
<name>A0AAP0HPB8_9MAGN</name>
<accession>A0AAP0HPB8</accession>
<evidence type="ECO:0000313" key="1">
    <source>
        <dbReference type="EMBL" id="KAK9090375.1"/>
    </source>
</evidence>
<organism evidence="1 2">
    <name type="scientific">Stephania japonica</name>
    <dbReference type="NCBI Taxonomy" id="461633"/>
    <lineage>
        <taxon>Eukaryota</taxon>
        <taxon>Viridiplantae</taxon>
        <taxon>Streptophyta</taxon>
        <taxon>Embryophyta</taxon>
        <taxon>Tracheophyta</taxon>
        <taxon>Spermatophyta</taxon>
        <taxon>Magnoliopsida</taxon>
        <taxon>Ranunculales</taxon>
        <taxon>Menispermaceae</taxon>
        <taxon>Menispermoideae</taxon>
        <taxon>Cissampelideae</taxon>
        <taxon>Stephania</taxon>
    </lineage>
</organism>
<evidence type="ECO:0008006" key="3">
    <source>
        <dbReference type="Google" id="ProtNLM"/>
    </source>
</evidence>